<accession>B2IWV7</accession>
<reference evidence="1 2" key="2">
    <citation type="journal article" date="2013" name="Plant Physiol.">
        <title>A Nostoc punctiforme Sugar Transporter Necessary to Establish a Cyanobacterium-Plant Symbiosis.</title>
        <authorList>
            <person name="Ekman M."/>
            <person name="Picossi S."/>
            <person name="Campbell E.L."/>
            <person name="Meeks J.C."/>
            <person name="Flores E."/>
        </authorList>
    </citation>
    <scope>NUCLEOTIDE SEQUENCE [LARGE SCALE GENOMIC DNA]</scope>
    <source>
        <strain evidence="2">ATCC 29133 / PCC 73102</strain>
    </source>
</reference>
<reference evidence="2" key="1">
    <citation type="submission" date="2008-04" db="EMBL/GenBank/DDBJ databases">
        <title>Complete sequence of chromosome of Nostoc punctiforme ATCC 29133.</title>
        <authorList>
            <consortium name="US DOE Joint Genome Institute"/>
            <person name="Copeland A."/>
            <person name="Lucas S."/>
            <person name="Lapidus A."/>
            <person name="Glavina del Rio T."/>
            <person name="Dalin E."/>
            <person name="Tice H."/>
            <person name="Pitluck S."/>
            <person name="Chain P."/>
            <person name="Malfatti S."/>
            <person name="Shin M."/>
            <person name="Vergez L."/>
            <person name="Schmutz J."/>
            <person name="Larimer F."/>
            <person name="Land M."/>
            <person name="Hauser L."/>
            <person name="Kyrpides N."/>
            <person name="Kim E."/>
            <person name="Meeks J.C."/>
            <person name="Elhai J."/>
            <person name="Campbell E.L."/>
            <person name="Thiel T."/>
            <person name="Longmire J."/>
            <person name="Potts M."/>
            <person name="Atlas R."/>
        </authorList>
    </citation>
    <scope>NUCLEOTIDE SEQUENCE [LARGE SCALE GENOMIC DNA]</scope>
    <source>
        <strain evidence="2">ATCC 29133 / PCC 73102</strain>
    </source>
</reference>
<dbReference type="STRING" id="63737.Npun_R4604"/>
<dbReference type="EMBL" id="CP001037">
    <property type="protein sequence ID" value="ACC82963.1"/>
    <property type="molecule type" value="Genomic_DNA"/>
</dbReference>
<proteinExistence type="predicted"/>
<sequence>MSIKDSFKTSSKQNLLYFGKVMEPVSLTAAAIATLVITKAIEKTVEKITESTLDKLKLLRQKIWDQFKGKPKVQEALTKAEQGSKEDLNFVAAYLQVEMDSYPQFGEEVQSLAKEIHQEINIDKVQGKNVQNVYGGQGFQSIDSKAPTFQGVDNSLITINYHQNSPD</sequence>
<evidence type="ECO:0000313" key="1">
    <source>
        <dbReference type="EMBL" id="ACC82963.1"/>
    </source>
</evidence>
<dbReference type="KEGG" id="npu:Npun_R4604"/>
<protein>
    <submittedName>
        <fullName evidence="1">Uncharacterized protein</fullName>
    </submittedName>
</protein>
<name>B2IWV7_NOSP7</name>
<dbReference type="Proteomes" id="UP000001191">
    <property type="component" value="Chromosome"/>
</dbReference>
<dbReference type="HOGENOM" id="CLU_135595_0_0_3"/>
<evidence type="ECO:0000313" key="2">
    <source>
        <dbReference type="Proteomes" id="UP000001191"/>
    </source>
</evidence>
<dbReference type="eggNOG" id="COG4782">
    <property type="taxonomic scope" value="Bacteria"/>
</dbReference>
<dbReference type="PhylomeDB" id="B2IWV7"/>
<organism evidence="1 2">
    <name type="scientific">Nostoc punctiforme (strain ATCC 29133 / PCC 73102)</name>
    <dbReference type="NCBI Taxonomy" id="63737"/>
    <lineage>
        <taxon>Bacteria</taxon>
        <taxon>Bacillati</taxon>
        <taxon>Cyanobacteriota</taxon>
        <taxon>Cyanophyceae</taxon>
        <taxon>Nostocales</taxon>
        <taxon>Nostocaceae</taxon>
        <taxon>Nostoc</taxon>
    </lineage>
</organism>
<dbReference type="EnsemblBacteria" id="ACC82963">
    <property type="protein sequence ID" value="ACC82963"/>
    <property type="gene ID" value="Npun_R4604"/>
</dbReference>
<keyword evidence="2" id="KW-1185">Reference proteome</keyword>
<dbReference type="AlphaFoldDB" id="B2IWV7"/>
<gene>
    <name evidence="1" type="ordered locus">Npun_R4604</name>
</gene>